<proteinExistence type="predicted"/>
<dbReference type="SUPFAM" id="SSF52540">
    <property type="entry name" value="P-loop containing nucleoside triphosphate hydrolases"/>
    <property type="match status" value="1"/>
</dbReference>
<evidence type="ECO:0000256" key="1">
    <source>
        <dbReference type="ARBA" id="ARBA00022448"/>
    </source>
</evidence>
<dbReference type="PROSITE" id="PS00211">
    <property type="entry name" value="ABC_TRANSPORTER_1"/>
    <property type="match status" value="1"/>
</dbReference>
<name>A0A327QI12_9BACT</name>
<dbReference type="GO" id="GO:0016887">
    <property type="term" value="F:ATP hydrolysis activity"/>
    <property type="evidence" value="ECO:0007669"/>
    <property type="project" value="InterPro"/>
</dbReference>
<dbReference type="PANTHER" id="PTHR42939:SF1">
    <property type="entry name" value="ABC TRANSPORTER ATP-BINDING PROTEIN ALBC-RELATED"/>
    <property type="match status" value="1"/>
</dbReference>
<dbReference type="Proteomes" id="UP000249547">
    <property type="component" value="Unassembled WGS sequence"/>
</dbReference>
<evidence type="ECO:0000313" key="6">
    <source>
        <dbReference type="Proteomes" id="UP000249547"/>
    </source>
</evidence>
<feature type="domain" description="ABC transporter" evidence="4">
    <location>
        <begin position="2"/>
        <end position="201"/>
    </location>
</feature>
<protein>
    <submittedName>
        <fullName evidence="5">ABC transporter family protein</fullName>
    </submittedName>
</protein>
<dbReference type="InterPro" id="IPR027417">
    <property type="entry name" value="P-loop_NTPase"/>
</dbReference>
<keyword evidence="2" id="KW-0547">Nucleotide-binding</keyword>
<organism evidence="5 6">
    <name type="scientific">Chitinophaga skermanii</name>
    <dbReference type="NCBI Taxonomy" id="331697"/>
    <lineage>
        <taxon>Bacteria</taxon>
        <taxon>Pseudomonadati</taxon>
        <taxon>Bacteroidota</taxon>
        <taxon>Chitinophagia</taxon>
        <taxon>Chitinophagales</taxon>
        <taxon>Chitinophagaceae</taxon>
        <taxon>Chitinophaga</taxon>
    </lineage>
</organism>
<dbReference type="EMBL" id="QLLL01000005">
    <property type="protein sequence ID" value="RAJ04199.1"/>
    <property type="molecule type" value="Genomic_DNA"/>
</dbReference>
<dbReference type="PANTHER" id="PTHR42939">
    <property type="entry name" value="ABC TRANSPORTER ATP-BINDING PROTEIN ALBC-RELATED"/>
    <property type="match status" value="1"/>
</dbReference>
<evidence type="ECO:0000259" key="4">
    <source>
        <dbReference type="PROSITE" id="PS50893"/>
    </source>
</evidence>
<dbReference type="AlphaFoldDB" id="A0A327QI12"/>
<evidence type="ECO:0000256" key="3">
    <source>
        <dbReference type="ARBA" id="ARBA00022840"/>
    </source>
</evidence>
<evidence type="ECO:0000313" key="5">
    <source>
        <dbReference type="EMBL" id="RAJ04199.1"/>
    </source>
</evidence>
<dbReference type="InterPro" id="IPR017871">
    <property type="entry name" value="ABC_transporter-like_CS"/>
</dbReference>
<dbReference type="PROSITE" id="PS50893">
    <property type="entry name" value="ABC_TRANSPORTER_2"/>
    <property type="match status" value="1"/>
</dbReference>
<dbReference type="GO" id="GO:0005524">
    <property type="term" value="F:ATP binding"/>
    <property type="evidence" value="ECO:0007669"/>
    <property type="project" value="UniProtKB-KW"/>
</dbReference>
<accession>A0A327QI12</accession>
<sequence length="204" mass="23209">MISLNQIGKRYNYDWIFRGVSASFEAGEHYAILGPNGSGKSTLLQVISGHHHHNEGTILYQLGEKPLAQDQFFRFSSIAAPYQELVEEFTLQECFDFHQHFKSFLPGFKSQQIMEIVGLQKAKHKQIRYFSSGMKQRAKLALAIFSNVPVVLLDEPCTNLDAAGIALYQSLIANYCNKRMVVVSSNDIQEYGFCKTRIDITQYK</sequence>
<reference evidence="5 6" key="1">
    <citation type="submission" date="2018-06" db="EMBL/GenBank/DDBJ databases">
        <title>Genomic Encyclopedia of Archaeal and Bacterial Type Strains, Phase II (KMG-II): from individual species to whole genera.</title>
        <authorList>
            <person name="Goeker M."/>
        </authorList>
    </citation>
    <scope>NUCLEOTIDE SEQUENCE [LARGE SCALE GENOMIC DNA]</scope>
    <source>
        <strain evidence="5 6">DSM 23857</strain>
    </source>
</reference>
<dbReference type="Gene3D" id="3.40.50.300">
    <property type="entry name" value="P-loop containing nucleotide triphosphate hydrolases"/>
    <property type="match status" value="1"/>
</dbReference>
<dbReference type="InterPro" id="IPR051782">
    <property type="entry name" value="ABC_Transporter_VariousFunc"/>
</dbReference>
<keyword evidence="3" id="KW-0067">ATP-binding</keyword>
<gene>
    <name evidence="5" type="ORF">LX64_03077</name>
</gene>
<comment type="caution">
    <text evidence="5">The sequence shown here is derived from an EMBL/GenBank/DDBJ whole genome shotgun (WGS) entry which is preliminary data.</text>
</comment>
<keyword evidence="1" id="KW-0813">Transport</keyword>
<dbReference type="Pfam" id="PF00005">
    <property type="entry name" value="ABC_tran"/>
    <property type="match status" value="1"/>
</dbReference>
<keyword evidence="6" id="KW-1185">Reference proteome</keyword>
<dbReference type="InterPro" id="IPR003439">
    <property type="entry name" value="ABC_transporter-like_ATP-bd"/>
</dbReference>
<evidence type="ECO:0000256" key="2">
    <source>
        <dbReference type="ARBA" id="ARBA00022741"/>
    </source>
</evidence>